<dbReference type="RefSeq" id="WP_095134272.1">
    <property type="nucleotide sequence ID" value="NZ_NIBG01000012.1"/>
</dbReference>
<evidence type="ECO:0000259" key="1">
    <source>
        <dbReference type="PROSITE" id="PS51677"/>
    </source>
</evidence>
<dbReference type="InterPro" id="IPR050248">
    <property type="entry name" value="Polysacc_deacetylase_ArnD"/>
</dbReference>
<dbReference type="PROSITE" id="PS51677">
    <property type="entry name" value="NODB"/>
    <property type="match status" value="1"/>
</dbReference>
<dbReference type="SUPFAM" id="SSF55383">
    <property type="entry name" value="Copper amine oxidase, domain N"/>
    <property type="match status" value="1"/>
</dbReference>
<feature type="domain" description="NodB homology" evidence="1">
    <location>
        <begin position="191"/>
        <end position="374"/>
    </location>
</feature>
<protein>
    <recommendedName>
        <fullName evidence="1">NodB homology domain-containing protein</fullName>
    </recommendedName>
</protein>
<organism evidence="2 3">
    <name type="scientific">Anaeromicrobium sediminis</name>
    <dbReference type="NCBI Taxonomy" id="1478221"/>
    <lineage>
        <taxon>Bacteria</taxon>
        <taxon>Bacillati</taxon>
        <taxon>Bacillota</taxon>
        <taxon>Clostridia</taxon>
        <taxon>Peptostreptococcales</taxon>
        <taxon>Thermotaleaceae</taxon>
        <taxon>Anaeromicrobium</taxon>
    </lineage>
</organism>
<dbReference type="Pfam" id="PF07833">
    <property type="entry name" value="Cu_amine_oxidN1"/>
    <property type="match status" value="1"/>
</dbReference>
<evidence type="ECO:0000313" key="2">
    <source>
        <dbReference type="EMBL" id="PAB58692.1"/>
    </source>
</evidence>
<comment type="caution">
    <text evidence="2">The sequence shown here is derived from an EMBL/GenBank/DDBJ whole genome shotgun (WGS) entry which is preliminary data.</text>
</comment>
<dbReference type="InterPro" id="IPR036582">
    <property type="entry name" value="Mao_N_sf"/>
</dbReference>
<dbReference type="AlphaFoldDB" id="A0A267MH12"/>
<dbReference type="GO" id="GO:0016810">
    <property type="term" value="F:hydrolase activity, acting on carbon-nitrogen (but not peptide) bonds"/>
    <property type="evidence" value="ECO:0007669"/>
    <property type="project" value="InterPro"/>
</dbReference>
<dbReference type="OrthoDB" id="258610at2"/>
<dbReference type="Pfam" id="PF01522">
    <property type="entry name" value="Polysacc_deac_1"/>
    <property type="match status" value="1"/>
</dbReference>
<proteinExistence type="predicted"/>
<dbReference type="SUPFAM" id="SSF88713">
    <property type="entry name" value="Glycoside hydrolase/deacetylase"/>
    <property type="match status" value="1"/>
</dbReference>
<gene>
    <name evidence="2" type="ORF">CCE28_13560</name>
</gene>
<dbReference type="Gene3D" id="3.30.457.10">
    <property type="entry name" value="Copper amine oxidase-like, N-terminal domain"/>
    <property type="match status" value="1"/>
</dbReference>
<dbReference type="CDD" id="cd10944">
    <property type="entry name" value="CE4_SmPgdA_like"/>
    <property type="match status" value="1"/>
</dbReference>
<dbReference type="PANTHER" id="PTHR10587:SF125">
    <property type="entry name" value="POLYSACCHARIDE DEACETYLASE YHEN-RELATED"/>
    <property type="match status" value="1"/>
</dbReference>
<reference evidence="2 3" key="1">
    <citation type="submission" date="2017-06" db="EMBL/GenBank/DDBJ databases">
        <title>Draft genome sequence of anaerobic fermentative bacterium Anaeromicrobium sediminis DY2726D isolated from West Pacific Ocean sediments.</title>
        <authorList>
            <person name="Zeng X."/>
        </authorList>
    </citation>
    <scope>NUCLEOTIDE SEQUENCE [LARGE SCALE GENOMIC DNA]</scope>
    <source>
        <strain evidence="2 3">DY2726D</strain>
    </source>
</reference>
<dbReference type="EMBL" id="NIBG01000012">
    <property type="protein sequence ID" value="PAB58692.1"/>
    <property type="molecule type" value="Genomic_DNA"/>
</dbReference>
<dbReference type="Gene3D" id="3.20.20.370">
    <property type="entry name" value="Glycoside hydrolase/deacetylase"/>
    <property type="match status" value="1"/>
</dbReference>
<keyword evidence="3" id="KW-1185">Reference proteome</keyword>
<name>A0A267MH12_9FIRM</name>
<evidence type="ECO:0000313" key="3">
    <source>
        <dbReference type="Proteomes" id="UP000216024"/>
    </source>
</evidence>
<accession>A0A267MH12</accession>
<dbReference type="InterPro" id="IPR011330">
    <property type="entry name" value="Glyco_hydro/deAcase_b/a-brl"/>
</dbReference>
<dbReference type="InterPro" id="IPR002509">
    <property type="entry name" value="NODB_dom"/>
</dbReference>
<dbReference type="Proteomes" id="UP000216024">
    <property type="component" value="Unassembled WGS sequence"/>
</dbReference>
<dbReference type="GO" id="GO:0005975">
    <property type="term" value="P:carbohydrate metabolic process"/>
    <property type="evidence" value="ECO:0007669"/>
    <property type="project" value="InterPro"/>
</dbReference>
<dbReference type="InterPro" id="IPR012854">
    <property type="entry name" value="Cu_amine_oxidase-like_N"/>
</dbReference>
<dbReference type="PANTHER" id="PTHR10587">
    <property type="entry name" value="GLYCOSYL TRANSFERASE-RELATED"/>
    <property type="match status" value="1"/>
</dbReference>
<sequence length="389" mass="45851">MKKIFFMSIFISLLFVNIVMATTKYGENEIPILVVNDEIIRYEDNYGEMKDNRVYVPLKDFSKAIGGKMEWNEDTKRAIIRKDTKWIEFDCNLKAILTSHNILILDSFYIKENTSMIPLRYVAEYFGYEIRYDLHENYVQVYNLIDSKEMEVLKIIKDKVKKERLFIKAEIKRKREEEARRASMEMKKYGKIVYITFDDGPGKYSLKILNILKKYNVKATFFMLSNRIKNYEDVVRSQVEYGNTIGLHGVSHNVKIIYSSPKKLVSEMQICNDALEKVTGIRTNLVRVPYGSVPYMKKPFRRAITRAGYNVWDWNVDSKDGLKLNVPPNEIIRQVKKQLPYQNQPIILFHETKSTVEALPIILDYLTKQGYIILPIESEDRPYNFWPTM</sequence>